<dbReference type="InterPro" id="IPR006448">
    <property type="entry name" value="Phage_term_ssu_P27"/>
</dbReference>
<evidence type="ECO:0000313" key="1">
    <source>
        <dbReference type="EMBL" id="KRN94576.1"/>
    </source>
</evidence>
<dbReference type="Proteomes" id="UP000051859">
    <property type="component" value="Unassembled WGS sequence"/>
</dbReference>
<evidence type="ECO:0000313" key="2">
    <source>
        <dbReference type="Proteomes" id="UP000051859"/>
    </source>
</evidence>
<dbReference type="EMBL" id="JQBX01000004">
    <property type="protein sequence ID" value="KRN94576.1"/>
    <property type="molecule type" value="Genomic_DNA"/>
</dbReference>
<protein>
    <recommendedName>
        <fullName evidence="3">P27 family phage terminase small subunit</fullName>
    </recommendedName>
</protein>
<dbReference type="STRING" id="331679.IV81_GL001213"/>
<keyword evidence="2" id="KW-1185">Reference proteome</keyword>
<comment type="caution">
    <text evidence="1">The sequence shown here is derived from an EMBL/GenBank/DDBJ whole genome shotgun (WGS) entry which is preliminary data.</text>
</comment>
<dbReference type="PATRIC" id="fig|331679.3.peg.1239"/>
<sequence>MSSTSQKKEKKLKRGGVGSLSLSKIEEYFKNNSDQDNILLQEKIARYLDLKKLYKKLGTAIQKDGATITVENGNQKFTKVNPAIPEKEKLNTQLLNLENEIFKTIKSTKSTIENHAQNAPSSSSKGGLV</sequence>
<accession>A0A0R2KZ80</accession>
<proteinExistence type="predicted"/>
<organism evidence="1 2">
    <name type="scientific">Pediococcus stilesii</name>
    <dbReference type="NCBI Taxonomy" id="331679"/>
    <lineage>
        <taxon>Bacteria</taxon>
        <taxon>Bacillati</taxon>
        <taxon>Bacillota</taxon>
        <taxon>Bacilli</taxon>
        <taxon>Lactobacillales</taxon>
        <taxon>Lactobacillaceae</taxon>
        <taxon>Pediococcus</taxon>
    </lineage>
</organism>
<dbReference type="Pfam" id="PF05119">
    <property type="entry name" value="Terminase_4"/>
    <property type="match status" value="1"/>
</dbReference>
<evidence type="ECO:0008006" key="3">
    <source>
        <dbReference type="Google" id="ProtNLM"/>
    </source>
</evidence>
<reference evidence="1 2" key="1">
    <citation type="journal article" date="2015" name="Genome Announc.">
        <title>Expanding the biotechnology potential of lactobacilli through comparative genomics of 213 strains and associated genera.</title>
        <authorList>
            <person name="Sun Z."/>
            <person name="Harris H.M."/>
            <person name="McCann A."/>
            <person name="Guo C."/>
            <person name="Argimon S."/>
            <person name="Zhang W."/>
            <person name="Yang X."/>
            <person name="Jeffery I.B."/>
            <person name="Cooney J.C."/>
            <person name="Kagawa T.F."/>
            <person name="Liu W."/>
            <person name="Song Y."/>
            <person name="Salvetti E."/>
            <person name="Wrobel A."/>
            <person name="Rasinkangas P."/>
            <person name="Parkhill J."/>
            <person name="Rea M.C."/>
            <person name="O'Sullivan O."/>
            <person name="Ritari J."/>
            <person name="Douillard F.P."/>
            <person name="Paul Ross R."/>
            <person name="Yang R."/>
            <person name="Briner A.E."/>
            <person name="Felis G.E."/>
            <person name="de Vos W.M."/>
            <person name="Barrangou R."/>
            <person name="Klaenhammer T.R."/>
            <person name="Caufield P.W."/>
            <person name="Cui Y."/>
            <person name="Zhang H."/>
            <person name="O'Toole P.W."/>
        </authorList>
    </citation>
    <scope>NUCLEOTIDE SEQUENCE [LARGE SCALE GENOMIC DNA]</scope>
    <source>
        <strain evidence="1 2">DSM 18001</strain>
    </source>
</reference>
<gene>
    <name evidence="1" type="ORF">IV81_GL001213</name>
</gene>
<dbReference type="AlphaFoldDB" id="A0A0R2KZ80"/>
<name>A0A0R2KZ80_9LACO</name>